<dbReference type="PIRSF" id="PIRSF037232">
    <property type="entry name" value="Tricalbin"/>
    <property type="match status" value="1"/>
</dbReference>
<sequence length="1668" mass="182243">MSNMVSNITPSSSLDKYPDRIKASPSDSTLDATPDPTPNLDLKLSSDTGVIVLRKPRKASPKESDASVFGKNVASIKSDISTAIDKAPGNEPDKLKKSNTIKSKSNAGWEEVGSVNSGKASSKLEGLDMIIDLVDGSGMWRNCAGFFGIMFFTFLCSTLGFGVFGLAISLTFGVQWYYNSISRFRRNTRDDIKRKLEADKLVTEGESAGWMNEFLSRFWLIYEPVLCATVIDIATGILDQQTPSFLDSLKLSTFTLGNKAPRIESILTHTSVADLDTIVMDWETSFTPNDILDMPRALLADKVNPKVVLEVRVGKGIIGAALPILVEDIVFKGRMQIRLYLTKQFPHVKSADVCFIDRPEIDFSLKPVGGNTFGFDIAHIPGLRDFIMSIVHSSMGPMLYSPNFFTIDLDSIINGNVAAIEGASGVIIFNIQSARNLPKSDAFGKADPYVKVFSKSNPETLFRTTKRENTLNPVWNESYIFLLPSSVDSIEIEVWDWNSVGKDDLIGNAKLELSQIIENENHGDFVLNIMNNKRGCGELNFNAIYYPVELSKFDKKAAAKSSINAIKSQEKPNTTLTTGENMDSNDTNNESKVETEKPKEEEEEEEDDDSDEIIDSNSGLLQLYIRSARDLASDPAQGRKMNVSAIAYLNKTAIITCPVYKKSDAPVWELGKEVFVPDLKESDVTISISSNDRRIGLVKFNLADMIETRRAAELSKETGSDWLTIPELAKGQIRVEVKWRPIIIDPQALSTMVKFRKVINPPIGMIKLNIREAKKLRITEGLQNSNLNPYVSVTTSSKISGSTHYIENNSSPTWNETVFFPVTSVQQKVLLEALTKSQNNSFKTIGDHYFSVRDLLGEEIPISDGNVSYSKINPRDIWADLKQRSGKVKGQLLYRATLYPIVNFDSLEGIVSPNSLFSKSPSAVSNALPNINNESSQSTVISPPELRLNSKSVETGSNATNNISENKSDLSSSKEDKVFERFPKLPEINYSSFDAGILSIAVIAVKDLVKDYSGVTINLSLDSNIDLPLGSTSVSRRSGTSHEWTEEVYQCAIPEPKLNKISFKVTAVVPGRTETLLIAKFEKSVMSLISDGVVNTSKPVWVDLEAGSGKLLVSFRYDPVEDPQVLPEESISNSGKLNLQVVSASKLPALDSNGSSDPYYILTLNGTKVFKSEVKKKTLSPFWNEKNTINILNRKWISLTIDIFDWNQFQSDERIGSVTIPLADLEPGVLVEKDYPFFGASNSVDHPTIKVRFLFTPSYISQNLEDNSLCIAFAGASMNAHIKIFKTGTNIAGSLVSSGTKIVGTGASFVGSGASLVAGGGVRIVGDGAKFVGGGAKLVGGGAKMVGGGALAVGSGALAVGSGAFKAVGGVLGFKKKNTPNSILNSSSSKSARNSQTSSNLVSNVSTIEQLDSEGSSMSYPSKIADDQKSNFNTELHSSKDSQIISPPSSPISRPPPSNELRFASRSPESGKAPTLRSVQQESFSGSGNLTISVIDSQLAENKEKQCFVRINMNMKNMHKTKTCKKSNKHVFNEDFTIPVISGSRPVIDVLLLEYSRFGENKTLFSSQLDVYSLLKPSLIENAGKSATINHEISCEKGNLHLRLEFKKNQVMDSMGNVNSGTSVYDSSSILNNSLDIQQDADKKSLNGTKARRLSTSSVAKSFFKFSK</sequence>
<dbReference type="CDD" id="cd00030">
    <property type="entry name" value="C2"/>
    <property type="match status" value="1"/>
</dbReference>
<feature type="region of interest" description="Disordered" evidence="6">
    <location>
        <begin position="569"/>
        <end position="613"/>
    </location>
</feature>
<feature type="region of interest" description="Disordered" evidence="6">
    <location>
        <begin position="1434"/>
        <end position="1482"/>
    </location>
</feature>
<dbReference type="CDD" id="cd21678">
    <property type="entry name" value="SMP_TCB"/>
    <property type="match status" value="1"/>
</dbReference>
<dbReference type="Pfam" id="PF00168">
    <property type="entry name" value="C2"/>
    <property type="match status" value="5"/>
</dbReference>
<accession>A0A1R1XNB2</accession>
<keyword evidence="7" id="KW-0812">Transmembrane</keyword>
<comment type="caution">
    <text evidence="10">The sequence shown here is derived from an EMBL/GenBank/DDBJ whole genome shotgun (WGS) entry which is preliminary data.</text>
</comment>
<proteinExistence type="predicted"/>
<comment type="subcellular location">
    <subcellularLocation>
        <location evidence="1">Membrane</location>
    </subcellularLocation>
</comment>
<dbReference type="Proteomes" id="UP000187429">
    <property type="component" value="Unassembled WGS sequence"/>
</dbReference>
<feature type="compositionally biased region" description="Polar residues" evidence="6">
    <location>
        <begin position="1"/>
        <end position="14"/>
    </location>
</feature>
<feature type="compositionally biased region" description="Polar residues" evidence="6">
    <location>
        <begin position="951"/>
        <end position="965"/>
    </location>
</feature>
<keyword evidence="3" id="KW-0445">Lipid transport</keyword>
<feature type="compositionally biased region" description="Low complexity" evidence="6">
    <location>
        <begin position="1382"/>
        <end position="1400"/>
    </location>
</feature>
<dbReference type="OrthoDB" id="1029639at2759"/>
<name>A0A1R1XNB2_9FUNG</name>
<dbReference type="GO" id="GO:0061817">
    <property type="term" value="P:endoplasmic reticulum-plasma membrane tethering"/>
    <property type="evidence" value="ECO:0007669"/>
    <property type="project" value="InterPro"/>
</dbReference>
<dbReference type="InterPro" id="IPR035892">
    <property type="entry name" value="C2_domain_sf"/>
</dbReference>
<keyword evidence="11" id="KW-1185">Reference proteome</keyword>
<dbReference type="EMBL" id="LSSM01004015">
    <property type="protein sequence ID" value="OMJ16098.1"/>
    <property type="molecule type" value="Genomic_DNA"/>
</dbReference>
<evidence type="ECO:0000259" key="8">
    <source>
        <dbReference type="PROSITE" id="PS50004"/>
    </source>
</evidence>
<evidence type="ECO:0000313" key="10">
    <source>
        <dbReference type="EMBL" id="OMJ16098.1"/>
    </source>
</evidence>
<feature type="domain" description="SMP-LTD" evidence="9">
    <location>
        <begin position="204"/>
        <end position="410"/>
    </location>
</feature>
<dbReference type="GO" id="GO:0071944">
    <property type="term" value="C:cell periphery"/>
    <property type="evidence" value="ECO:0007669"/>
    <property type="project" value="UniProtKB-ARBA"/>
</dbReference>
<feature type="domain" description="C2" evidence="8">
    <location>
        <begin position="1107"/>
        <end position="1235"/>
    </location>
</feature>
<feature type="region of interest" description="Disordered" evidence="6">
    <location>
        <begin position="951"/>
        <end position="970"/>
    </location>
</feature>
<dbReference type="GO" id="GO:0016020">
    <property type="term" value="C:membrane"/>
    <property type="evidence" value="ECO:0007669"/>
    <property type="project" value="UniProtKB-SubCell"/>
</dbReference>
<feature type="domain" description="C2" evidence="8">
    <location>
        <begin position="1468"/>
        <end position="1584"/>
    </location>
</feature>
<dbReference type="PRINTS" id="PR00360">
    <property type="entry name" value="C2DOMAIN"/>
</dbReference>
<evidence type="ECO:0000256" key="7">
    <source>
        <dbReference type="SAM" id="Phobius"/>
    </source>
</evidence>
<dbReference type="Gene3D" id="2.60.40.150">
    <property type="entry name" value="C2 domain"/>
    <property type="match status" value="5"/>
</dbReference>
<dbReference type="SMART" id="SM00239">
    <property type="entry name" value="C2"/>
    <property type="match status" value="5"/>
</dbReference>
<dbReference type="PROSITE" id="PS50004">
    <property type="entry name" value="C2"/>
    <property type="match status" value="4"/>
</dbReference>
<dbReference type="SUPFAM" id="SSF49562">
    <property type="entry name" value="C2 domain (Calcium/lipid-binding domain, CaLB)"/>
    <property type="match status" value="5"/>
</dbReference>
<feature type="compositionally biased region" description="Basic and acidic residues" evidence="6">
    <location>
        <begin position="589"/>
        <end position="600"/>
    </location>
</feature>
<dbReference type="GO" id="GO:0006869">
    <property type="term" value="P:lipid transport"/>
    <property type="evidence" value="ECO:0007669"/>
    <property type="project" value="UniProtKB-KW"/>
</dbReference>
<feature type="transmembrane region" description="Helical" evidence="7">
    <location>
        <begin position="149"/>
        <end position="178"/>
    </location>
</feature>
<feature type="compositionally biased region" description="Pro residues" evidence="6">
    <location>
        <begin position="1448"/>
        <end position="1458"/>
    </location>
</feature>
<dbReference type="Pfam" id="PF25669">
    <property type="entry name" value="SMP_MUG190-like"/>
    <property type="match status" value="1"/>
</dbReference>
<feature type="domain" description="C2" evidence="8">
    <location>
        <begin position="401"/>
        <end position="527"/>
    </location>
</feature>
<keyword evidence="7" id="KW-1133">Transmembrane helix</keyword>
<feature type="compositionally biased region" description="Polar residues" evidence="6">
    <location>
        <begin position="571"/>
        <end position="588"/>
    </location>
</feature>
<evidence type="ECO:0000256" key="2">
    <source>
        <dbReference type="ARBA" id="ARBA00022448"/>
    </source>
</evidence>
<dbReference type="InterPro" id="IPR000008">
    <property type="entry name" value="C2_dom"/>
</dbReference>
<evidence type="ECO:0000256" key="5">
    <source>
        <dbReference type="ARBA" id="ARBA00023136"/>
    </source>
</evidence>
<reference evidence="11" key="1">
    <citation type="submission" date="2017-01" db="EMBL/GenBank/DDBJ databases">
        <authorList>
            <person name="Wang Y."/>
            <person name="White M."/>
            <person name="Kvist S."/>
            <person name="Moncalvo J.-M."/>
        </authorList>
    </citation>
    <scope>NUCLEOTIDE SEQUENCE [LARGE SCALE GENOMIC DNA]</scope>
    <source>
        <strain evidence="11">ID-206-W2</strain>
    </source>
</reference>
<evidence type="ECO:0000256" key="6">
    <source>
        <dbReference type="SAM" id="MobiDB-lite"/>
    </source>
</evidence>
<dbReference type="InterPro" id="IPR031468">
    <property type="entry name" value="SMP_LBD"/>
</dbReference>
<dbReference type="GO" id="GO:0008289">
    <property type="term" value="F:lipid binding"/>
    <property type="evidence" value="ECO:0007669"/>
    <property type="project" value="UniProtKB-KW"/>
</dbReference>
<dbReference type="InterPro" id="IPR052455">
    <property type="entry name" value="Tricalbin_domain"/>
</dbReference>
<dbReference type="PANTHER" id="PTHR46980">
    <property type="entry name" value="TRICALBIN-1-RELATED"/>
    <property type="match status" value="1"/>
</dbReference>
<evidence type="ECO:0000313" key="11">
    <source>
        <dbReference type="Proteomes" id="UP000187429"/>
    </source>
</evidence>
<dbReference type="InterPro" id="IPR017147">
    <property type="entry name" value="Tricalbin"/>
</dbReference>
<feature type="region of interest" description="Disordered" evidence="6">
    <location>
        <begin position="1382"/>
        <end position="1406"/>
    </location>
</feature>
<gene>
    <name evidence="10" type="ORF">AYI69_g7963</name>
</gene>
<feature type="compositionally biased region" description="Acidic residues" evidence="6">
    <location>
        <begin position="601"/>
        <end position="613"/>
    </location>
</feature>
<dbReference type="PANTHER" id="PTHR46980:SF2">
    <property type="entry name" value="TRICALBIN-1-RELATED"/>
    <property type="match status" value="1"/>
</dbReference>
<protein>
    <submittedName>
        <fullName evidence="10">Tricalbin-1</fullName>
    </submittedName>
</protein>
<organism evidence="10 11">
    <name type="scientific">Smittium culicis</name>
    <dbReference type="NCBI Taxonomy" id="133412"/>
    <lineage>
        <taxon>Eukaryota</taxon>
        <taxon>Fungi</taxon>
        <taxon>Fungi incertae sedis</taxon>
        <taxon>Zoopagomycota</taxon>
        <taxon>Kickxellomycotina</taxon>
        <taxon>Harpellomycetes</taxon>
        <taxon>Harpellales</taxon>
        <taxon>Legeriomycetaceae</taxon>
        <taxon>Smittium</taxon>
    </lineage>
</organism>
<keyword evidence="4" id="KW-0446">Lipid-binding</keyword>
<evidence type="ECO:0000256" key="1">
    <source>
        <dbReference type="ARBA" id="ARBA00004370"/>
    </source>
</evidence>
<evidence type="ECO:0000259" key="9">
    <source>
        <dbReference type="PROSITE" id="PS51847"/>
    </source>
</evidence>
<keyword evidence="2" id="KW-0813">Transport</keyword>
<feature type="domain" description="C2" evidence="8">
    <location>
        <begin position="745"/>
        <end position="866"/>
    </location>
</feature>
<evidence type="ECO:0000256" key="4">
    <source>
        <dbReference type="ARBA" id="ARBA00023121"/>
    </source>
</evidence>
<keyword evidence="5 7" id="KW-0472">Membrane</keyword>
<evidence type="ECO:0000256" key="3">
    <source>
        <dbReference type="ARBA" id="ARBA00023055"/>
    </source>
</evidence>
<dbReference type="PROSITE" id="PS51847">
    <property type="entry name" value="SMP"/>
    <property type="match status" value="1"/>
</dbReference>
<feature type="region of interest" description="Disordered" evidence="6">
    <location>
        <begin position="1"/>
        <end position="46"/>
    </location>
</feature>